<dbReference type="Pfam" id="PF25917">
    <property type="entry name" value="BSH_RND"/>
    <property type="match status" value="1"/>
</dbReference>
<dbReference type="InterPro" id="IPR006143">
    <property type="entry name" value="RND_pump_MFP"/>
</dbReference>
<dbReference type="Proteomes" id="UP000316609">
    <property type="component" value="Unassembled WGS sequence"/>
</dbReference>
<feature type="domain" description="Multidrug resistance protein MdtA-like barrel-sandwich hybrid" evidence="4">
    <location>
        <begin position="61"/>
        <end position="184"/>
    </location>
</feature>
<evidence type="ECO:0000259" key="5">
    <source>
        <dbReference type="Pfam" id="PF25954"/>
    </source>
</evidence>
<evidence type="ECO:0000313" key="8">
    <source>
        <dbReference type="Proteomes" id="UP000316609"/>
    </source>
</evidence>
<dbReference type="Pfam" id="PF25989">
    <property type="entry name" value="YknX_C"/>
    <property type="match status" value="1"/>
</dbReference>
<dbReference type="InterPro" id="IPR058625">
    <property type="entry name" value="MdtA-like_BSH"/>
</dbReference>
<dbReference type="EMBL" id="VBOY01000082">
    <property type="protein sequence ID" value="TMQ64617.1"/>
    <property type="molecule type" value="Genomic_DNA"/>
</dbReference>
<dbReference type="Gene3D" id="2.40.50.100">
    <property type="match status" value="1"/>
</dbReference>
<accession>A0A538TLX5</accession>
<dbReference type="InterPro" id="IPR058624">
    <property type="entry name" value="MdtA-like_HH"/>
</dbReference>
<evidence type="ECO:0000256" key="1">
    <source>
        <dbReference type="ARBA" id="ARBA00009477"/>
    </source>
</evidence>
<feature type="signal peptide" evidence="2">
    <location>
        <begin position="1"/>
        <end position="25"/>
    </location>
</feature>
<dbReference type="PANTHER" id="PTHR30469:SF15">
    <property type="entry name" value="HLYD FAMILY OF SECRETION PROTEINS"/>
    <property type="match status" value="1"/>
</dbReference>
<dbReference type="Gene3D" id="2.40.30.170">
    <property type="match status" value="1"/>
</dbReference>
<dbReference type="InterPro" id="IPR058637">
    <property type="entry name" value="YknX-like_C"/>
</dbReference>
<dbReference type="Gene3D" id="2.40.420.20">
    <property type="match status" value="1"/>
</dbReference>
<proteinExistence type="inferred from homology"/>
<dbReference type="AlphaFoldDB" id="A0A538TLX5"/>
<evidence type="ECO:0000256" key="2">
    <source>
        <dbReference type="SAM" id="SignalP"/>
    </source>
</evidence>
<name>A0A538TLX5_UNCEI</name>
<keyword evidence="2" id="KW-0732">Signal</keyword>
<dbReference type="PANTHER" id="PTHR30469">
    <property type="entry name" value="MULTIDRUG RESISTANCE PROTEIN MDTA"/>
    <property type="match status" value="1"/>
</dbReference>
<feature type="domain" description="CusB-like beta-barrel" evidence="5">
    <location>
        <begin position="195"/>
        <end position="266"/>
    </location>
</feature>
<gene>
    <name evidence="7" type="ORF">E6K78_08850</name>
</gene>
<dbReference type="GO" id="GO:1990281">
    <property type="term" value="C:efflux pump complex"/>
    <property type="evidence" value="ECO:0007669"/>
    <property type="project" value="TreeGrafter"/>
</dbReference>
<sequence length="357" mass="38138">MNSRPPSIRRFAPLLLWAVASCARSHSGGFQMPPVPVEVAEVRSETVRDEFKALGTVEARETVKVVNEVAGVVRALPFAEGHPVVRGQLLARLDDREIGAEARRAEALRDQAHTQYERVKQLFDSQAASQQEMDDASSALKVAEANYALAQARHDKTRLVSPLSGVVGRRLVSPGAYLGVGDAVTEVASVDVMKVSFAAPERYLGRLRSGATVVVTTTAFPSEVFLGRIDVVDPILDPATRTFQVVARVPNPKRWLRPGMSADVSATLAERAHSLTVPDEAVFAQGDQSFVYVVKPDSTVARQPISIGSRDSSRVEVMGGLAAGQRVVRAGYQKLFDGAHVVPVPAGLGAGASGGSR</sequence>
<dbReference type="PROSITE" id="PS51257">
    <property type="entry name" value="PROKAR_LIPOPROTEIN"/>
    <property type="match status" value="1"/>
</dbReference>
<reference evidence="7 8" key="1">
    <citation type="journal article" date="2019" name="Nat. Microbiol.">
        <title>Mediterranean grassland soil C-N compound turnover is dependent on rainfall and depth, and is mediated by genomically divergent microorganisms.</title>
        <authorList>
            <person name="Diamond S."/>
            <person name="Andeer P.F."/>
            <person name="Li Z."/>
            <person name="Crits-Christoph A."/>
            <person name="Burstein D."/>
            <person name="Anantharaman K."/>
            <person name="Lane K.R."/>
            <person name="Thomas B.C."/>
            <person name="Pan C."/>
            <person name="Northen T.R."/>
            <person name="Banfield J.F."/>
        </authorList>
    </citation>
    <scope>NUCLEOTIDE SEQUENCE [LARGE SCALE GENOMIC DNA]</scope>
    <source>
        <strain evidence="7">WS_8</strain>
    </source>
</reference>
<feature type="domain" description="YknX-like C-terminal permuted SH3-like" evidence="6">
    <location>
        <begin position="275"/>
        <end position="341"/>
    </location>
</feature>
<dbReference type="InterPro" id="IPR058792">
    <property type="entry name" value="Beta-barrel_RND_2"/>
</dbReference>
<evidence type="ECO:0000259" key="3">
    <source>
        <dbReference type="Pfam" id="PF25876"/>
    </source>
</evidence>
<dbReference type="NCBIfam" id="TIGR01730">
    <property type="entry name" value="RND_mfp"/>
    <property type="match status" value="1"/>
</dbReference>
<feature type="domain" description="Multidrug resistance protein MdtA-like alpha-helical hairpin" evidence="3">
    <location>
        <begin position="100"/>
        <end position="153"/>
    </location>
</feature>
<evidence type="ECO:0000313" key="7">
    <source>
        <dbReference type="EMBL" id="TMQ64617.1"/>
    </source>
</evidence>
<evidence type="ECO:0000259" key="4">
    <source>
        <dbReference type="Pfam" id="PF25917"/>
    </source>
</evidence>
<comment type="caution">
    <text evidence="7">The sequence shown here is derived from an EMBL/GenBank/DDBJ whole genome shotgun (WGS) entry which is preliminary data.</text>
</comment>
<comment type="similarity">
    <text evidence="1">Belongs to the membrane fusion protein (MFP) (TC 8.A.1) family.</text>
</comment>
<dbReference type="Gene3D" id="1.10.287.470">
    <property type="entry name" value="Helix hairpin bin"/>
    <property type="match status" value="1"/>
</dbReference>
<protein>
    <submittedName>
        <fullName evidence="7">Efflux RND transporter periplasmic adaptor subunit</fullName>
    </submittedName>
</protein>
<dbReference type="FunFam" id="2.40.30.170:FF:000010">
    <property type="entry name" value="Efflux RND transporter periplasmic adaptor subunit"/>
    <property type="match status" value="1"/>
</dbReference>
<organism evidence="7 8">
    <name type="scientific">Eiseniibacteriota bacterium</name>
    <dbReference type="NCBI Taxonomy" id="2212470"/>
    <lineage>
        <taxon>Bacteria</taxon>
        <taxon>Candidatus Eiseniibacteriota</taxon>
    </lineage>
</organism>
<evidence type="ECO:0000259" key="6">
    <source>
        <dbReference type="Pfam" id="PF25989"/>
    </source>
</evidence>
<dbReference type="SUPFAM" id="SSF111369">
    <property type="entry name" value="HlyD-like secretion proteins"/>
    <property type="match status" value="1"/>
</dbReference>
<dbReference type="GO" id="GO:0015562">
    <property type="term" value="F:efflux transmembrane transporter activity"/>
    <property type="evidence" value="ECO:0007669"/>
    <property type="project" value="TreeGrafter"/>
</dbReference>
<dbReference type="Pfam" id="PF25954">
    <property type="entry name" value="Beta-barrel_RND_2"/>
    <property type="match status" value="1"/>
</dbReference>
<dbReference type="Pfam" id="PF25876">
    <property type="entry name" value="HH_MFP_RND"/>
    <property type="match status" value="1"/>
</dbReference>
<feature type="chain" id="PRO_5022029138" evidence="2">
    <location>
        <begin position="26"/>
        <end position="357"/>
    </location>
</feature>